<evidence type="ECO:0000313" key="14">
    <source>
        <dbReference type="Proteomes" id="UP000815677"/>
    </source>
</evidence>
<dbReference type="EMBL" id="DF849013">
    <property type="protein sequence ID" value="GAT55411.1"/>
    <property type="molecule type" value="Genomic_DNA"/>
</dbReference>
<name>A0ABQ0LWF7_MYCCL</name>
<keyword evidence="14" id="KW-1185">Reference proteome</keyword>
<dbReference type="SMART" id="SM00382">
    <property type="entry name" value="AAA"/>
    <property type="match status" value="2"/>
</dbReference>
<dbReference type="InterPro" id="IPR017871">
    <property type="entry name" value="ABC_transporter-like_CS"/>
</dbReference>
<evidence type="ECO:0000256" key="7">
    <source>
        <dbReference type="ARBA" id="ARBA00022989"/>
    </source>
</evidence>
<dbReference type="InterPro" id="IPR036640">
    <property type="entry name" value="ABC1_TM_sf"/>
</dbReference>
<reference evidence="13" key="1">
    <citation type="submission" date="2014-09" db="EMBL/GenBank/DDBJ databases">
        <title>Genome sequence of the luminous mushroom Mycena chlorophos for searching fungal bioluminescence genes.</title>
        <authorList>
            <person name="Tanaka Y."/>
            <person name="Kasuga D."/>
            <person name="Oba Y."/>
            <person name="Hase S."/>
            <person name="Sato K."/>
            <person name="Oba Y."/>
            <person name="Sakakibara Y."/>
        </authorList>
    </citation>
    <scope>NUCLEOTIDE SEQUENCE</scope>
</reference>
<dbReference type="InterPro" id="IPR003439">
    <property type="entry name" value="ABC_transporter-like_ATP-bd"/>
</dbReference>
<evidence type="ECO:0000256" key="6">
    <source>
        <dbReference type="ARBA" id="ARBA00022840"/>
    </source>
</evidence>
<feature type="region of interest" description="Disordered" evidence="9">
    <location>
        <begin position="74"/>
        <end position="126"/>
    </location>
</feature>
<keyword evidence="4 10" id="KW-0812">Transmembrane</keyword>
<evidence type="ECO:0000259" key="12">
    <source>
        <dbReference type="PROSITE" id="PS50929"/>
    </source>
</evidence>
<dbReference type="CDD" id="cd18597">
    <property type="entry name" value="ABC_6TM_YOR1_D1_like"/>
    <property type="match status" value="1"/>
</dbReference>
<accession>A0ABQ0LWF7</accession>
<dbReference type="InterPro" id="IPR050173">
    <property type="entry name" value="ABC_transporter_C-like"/>
</dbReference>
<feature type="transmembrane region" description="Helical" evidence="10">
    <location>
        <begin position="1052"/>
        <end position="1072"/>
    </location>
</feature>
<dbReference type="InterPro" id="IPR011527">
    <property type="entry name" value="ABC1_TM_dom"/>
</dbReference>
<dbReference type="InterPro" id="IPR003593">
    <property type="entry name" value="AAA+_ATPase"/>
</dbReference>
<proteinExistence type="inferred from homology"/>
<dbReference type="PROSITE" id="PS00211">
    <property type="entry name" value="ABC_TRANSPORTER_1"/>
    <property type="match status" value="2"/>
</dbReference>
<evidence type="ECO:0000256" key="8">
    <source>
        <dbReference type="ARBA" id="ARBA00023136"/>
    </source>
</evidence>
<protein>
    <submittedName>
        <fullName evidence="13">Multidrug resistance-associated ABC transporter protein</fullName>
    </submittedName>
</protein>
<dbReference type="Pfam" id="PF00005">
    <property type="entry name" value="ABC_tran"/>
    <property type="match status" value="2"/>
</dbReference>
<dbReference type="PROSITE" id="PS50929">
    <property type="entry name" value="ABC_TM1F"/>
    <property type="match status" value="2"/>
</dbReference>
<comment type="similarity">
    <text evidence="2">Belongs to the ABC transporter superfamily. ABCC family. Conjugate transporter (TC 3.A.1.208) subfamily.</text>
</comment>
<evidence type="ECO:0000259" key="11">
    <source>
        <dbReference type="PROSITE" id="PS50893"/>
    </source>
</evidence>
<evidence type="ECO:0000256" key="4">
    <source>
        <dbReference type="ARBA" id="ARBA00022692"/>
    </source>
</evidence>
<feature type="transmembrane region" description="Helical" evidence="10">
    <location>
        <begin position="943"/>
        <end position="961"/>
    </location>
</feature>
<dbReference type="CDD" id="cd03250">
    <property type="entry name" value="ABCC_MRP_domain1"/>
    <property type="match status" value="1"/>
</dbReference>
<sequence length="1491" mass="163937">MGFFNPKPAPPAFGQGKVLPERSVSFFSRLVVLWLSPFLDVGFTRPLEADDLWELPPDLLTGATADALEAHFYPRCPPDQRPAAFRQKTEEPRKSGESDGDSTVEDKEKQMPTDEKAAPAAAPTKPRRFWQRKAKPLYDSSLVRAVHRTFFTRIWIGGVLKVLADTLRTTSPLVNKALLSWLVQAYYFSRATTPEEQEALGKPRGIGYGIGLAVLLFAMQELASLMTNHSQQIMMALGLSMRTAVIGTVFRKSLRLSGRARLEHTVGQTTTIISTDASRLDRFSQFGHNLWTAPIQLAIGIGLLIGNLGYSALVGLGVLLLGFPIQVILVRIMFAARLKGVGITDKRVRLTNEVLQGIRLIKYYAWESFYTTQLGNLRAREVRTIRRMAIARAFMIAIITLIPVLASVLSFITYALTGHDLNIAIIFSSLQFFNIIRMPLAFIPFVLSALSDALVAFKRIGAFLTAEELPEAYLIEGTQKNAIDVDATFVWETVGKLDGPKFGGPGAKGKKPAGGNKKKDAAAKKKKAAAGTVLPTTATASTSVPASGAITPAEEEKPFELPRLKMNIPRGAFVAIVGRVGSGKSSVLQALIGEMRKTEGNVQFGGNIAYVPQAAWIRNDSVRQNIVFGQKDDDDKFREVVAACSLEHDLEVLPHGEKTEIGERGINLSGGQKARVSLARASFSPAEIVLLDDPLSAVDSYVGKAILDRCILHGPLANRTRVLVTHALHVLDKTDYIYVMDNGIIAEQGTYDELLKDGRIFSKLMEEYGSLEAEEEEKAAKARKAGVIAEQDEKKEQAALMTTEERNTGAVTWETYKQYFKYGGGLPWAPAIFLLLTLAQVAQVGNTLFLGFWTGESIPGFDQSQYMGVYAGLGFAMAFFSFLLSFAFALVSLMASLNLFKAAMGHVLRSSTAFFDTTPMGRILSRLVRDQDTLDNELAMNTYQLLTTFSSVLGTVALVFYTFPYLGIIFAPMLVLYYIIATYYRRTSVETKRLDSVLRSGLYASYSETLTGLSTVRAYRDQAESIKHAQEGLDRENRAYYMTITLQMWLGLRLDLFASILILGLGLFSAGFRTTVSPSKIGVVLSYSLSITQVFSQMVSQFATNEQNMNAVERLLVYADLPAEGAATRPDDPPASWPTQGKIEFKDVEMAYREGLPLVLKGVSFDIKPGEKVGIVGRTGAGKSSLLQVLFRMVELQAGQIDIDGVNIRDVGLDTLRSRLALVPQDSVLFLGSLRENLDPQHSKTDAELISVLQRAWLLPGPGQPADPIAEAKFSLDSKIGDEGSNYSAGEKQLLALCRALVKNSSIIVLDEATSSVDVETDAKLQRTIRTQFASSSLLCIAHRLNTIAYYDRILVMDQGEVAEFDTVLNLFDRQDSIFRSLCDEANLSRADILKIRAENVLLRPEACGRGLDWLGTVTCPDGSGLVCTTSRVLSTMTIQRTTKRQQWSRKSWCNLRTQDGRPTTYFKTTNLVLDAIRRSIPGGLCSTGSL</sequence>
<feature type="domain" description="ABC transmembrane type-1" evidence="12">
    <location>
        <begin position="831"/>
        <end position="1104"/>
    </location>
</feature>
<comment type="subcellular location">
    <subcellularLocation>
        <location evidence="1">Membrane</location>
        <topology evidence="1">Multi-pass membrane protein</topology>
    </subcellularLocation>
</comment>
<dbReference type="CDD" id="cd03244">
    <property type="entry name" value="ABCC_MRP_domain2"/>
    <property type="match status" value="1"/>
</dbReference>
<feature type="domain" description="ABC transporter" evidence="11">
    <location>
        <begin position="544"/>
        <end position="767"/>
    </location>
</feature>
<dbReference type="Gene3D" id="3.40.50.300">
    <property type="entry name" value="P-loop containing nucleotide triphosphate hydrolases"/>
    <property type="match status" value="2"/>
</dbReference>
<feature type="compositionally biased region" description="Basic and acidic residues" evidence="9">
    <location>
        <begin position="87"/>
        <end position="97"/>
    </location>
</feature>
<keyword evidence="6" id="KW-0067">ATP-binding</keyword>
<dbReference type="PROSITE" id="PS50893">
    <property type="entry name" value="ABC_TRANSPORTER_2"/>
    <property type="match status" value="2"/>
</dbReference>
<feature type="transmembrane region" description="Helical" evidence="10">
    <location>
        <begin position="831"/>
        <end position="853"/>
    </location>
</feature>
<feature type="region of interest" description="Disordered" evidence="9">
    <location>
        <begin position="501"/>
        <end position="522"/>
    </location>
</feature>
<feature type="transmembrane region" description="Helical" evidence="10">
    <location>
        <begin position="967"/>
        <end position="984"/>
    </location>
</feature>
<feature type="domain" description="ABC transmembrane type-1" evidence="12">
    <location>
        <begin position="155"/>
        <end position="452"/>
    </location>
</feature>
<evidence type="ECO:0000256" key="2">
    <source>
        <dbReference type="ARBA" id="ARBA00009726"/>
    </source>
</evidence>
<dbReference type="SUPFAM" id="SSF90123">
    <property type="entry name" value="ABC transporter transmembrane region"/>
    <property type="match status" value="2"/>
</dbReference>
<dbReference type="PANTHER" id="PTHR24223:SF456">
    <property type="entry name" value="MULTIDRUG RESISTANCE-ASSOCIATED PROTEIN LETHAL(2)03659"/>
    <property type="match status" value="1"/>
</dbReference>
<evidence type="ECO:0000256" key="1">
    <source>
        <dbReference type="ARBA" id="ARBA00004141"/>
    </source>
</evidence>
<dbReference type="Gene3D" id="1.20.1560.10">
    <property type="entry name" value="ABC transporter type 1, transmembrane domain"/>
    <property type="match status" value="2"/>
</dbReference>
<feature type="transmembrane region" description="Helical" evidence="10">
    <location>
        <begin position="312"/>
        <end position="334"/>
    </location>
</feature>
<feature type="transmembrane region" description="Helical" evidence="10">
    <location>
        <begin position="873"/>
        <end position="900"/>
    </location>
</feature>
<evidence type="ECO:0000256" key="3">
    <source>
        <dbReference type="ARBA" id="ARBA00022448"/>
    </source>
</evidence>
<gene>
    <name evidence="13" type="ORF">MCHLO_12186</name>
</gene>
<dbReference type="PANTHER" id="PTHR24223">
    <property type="entry name" value="ATP-BINDING CASSETTE SUB-FAMILY C"/>
    <property type="match status" value="1"/>
</dbReference>
<dbReference type="Proteomes" id="UP000815677">
    <property type="component" value="Unassembled WGS sequence"/>
</dbReference>
<evidence type="ECO:0000256" key="10">
    <source>
        <dbReference type="SAM" id="Phobius"/>
    </source>
</evidence>
<dbReference type="Pfam" id="PF00664">
    <property type="entry name" value="ABC_membrane"/>
    <property type="match status" value="2"/>
</dbReference>
<keyword evidence="5" id="KW-0547">Nucleotide-binding</keyword>
<evidence type="ECO:0000256" key="9">
    <source>
        <dbReference type="SAM" id="MobiDB-lite"/>
    </source>
</evidence>
<dbReference type="InterPro" id="IPR027417">
    <property type="entry name" value="P-loop_NTPase"/>
</dbReference>
<keyword evidence="8 10" id="KW-0472">Membrane</keyword>
<keyword evidence="3" id="KW-0813">Transport</keyword>
<feature type="transmembrane region" description="Helical" evidence="10">
    <location>
        <begin position="423"/>
        <end position="450"/>
    </location>
</feature>
<organism evidence="13 14">
    <name type="scientific">Mycena chlorophos</name>
    <name type="common">Agaric fungus</name>
    <name type="synonym">Agaricus chlorophos</name>
    <dbReference type="NCBI Taxonomy" id="658473"/>
    <lineage>
        <taxon>Eukaryota</taxon>
        <taxon>Fungi</taxon>
        <taxon>Dikarya</taxon>
        <taxon>Basidiomycota</taxon>
        <taxon>Agaricomycotina</taxon>
        <taxon>Agaricomycetes</taxon>
        <taxon>Agaricomycetidae</taxon>
        <taxon>Agaricales</taxon>
        <taxon>Marasmiineae</taxon>
        <taxon>Mycenaceae</taxon>
        <taxon>Mycena</taxon>
    </lineage>
</organism>
<dbReference type="SUPFAM" id="SSF52540">
    <property type="entry name" value="P-loop containing nucleoside triphosphate hydrolases"/>
    <property type="match status" value="2"/>
</dbReference>
<feature type="domain" description="ABC transporter" evidence="11">
    <location>
        <begin position="1143"/>
        <end position="1384"/>
    </location>
</feature>
<dbReference type="CDD" id="cd18606">
    <property type="entry name" value="ABC_6TM_YOR1_D2_like"/>
    <property type="match status" value="1"/>
</dbReference>
<keyword evidence="7 10" id="KW-1133">Transmembrane helix</keyword>
<evidence type="ECO:0000256" key="5">
    <source>
        <dbReference type="ARBA" id="ARBA00022741"/>
    </source>
</evidence>
<evidence type="ECO:0000313" key="13">
    <source>
        <dbReference type="EMBL" id="GAT55411.1"/>
    </source>
</evidence>
<feature type="compositionally biased region" description="Basic and acidic residues" evidence="9">
    <location>
        <begin position="104"/>
        <end position="117"/>
    </location>
</feature>
<feature type="transmembrane region" description="Helical" evidence="10">
    <location>
        <begin position="393"/>
        <end position="417"/>
    </location>
</feature>